<evidence type="ECO:0000313" key="2">
    <source>
        <dbReference type="Proteomes" id="UP000198796"/>
    </source>
</evidence>
<dbReference type="Proteomes" id="UP000198796">
    <property type="component" value="Unassembled WGS sequence"/>
</dbReference>
<gene>
    <name evidence="1" type="ORF">SAMN05421688_3107</name>
</gene>
<dbReference type="STRING" id="871651.SAMN05421688_3107"/>
<dbReference type="AlphaFoldDB" id="A0A1I0YHM9"/>
<dbReference type="EMBL" id="FOJU01000005">
    <property type="protein sequence ID" value="SFB12834.1"/>
    <property type="molecule type" value="Genomic_DNA"/>
</dbReference>
<accession>A0A1I0YHM9</accession>
<dbReference type="SUPFAM" id="SSF46785">
    <property type="entry name" value="Winged helix' DNA-binding domain"/>
    <property type="match status" value="1"/>
</dbReference>
<dbReference type="OrthoDB" id="7862895at2"/>
<sequence length="215" mass="25147">MLDQVQIDWRTERFVWKKKVHHSQHLTPGAKCLACFLCDQYARKHDGACWPSNKTLAQALAVDVRTIQRHVLSLKQQGWITTMKTLGRRRVILLRYPHAGEHDSKDDTTNLKKVTAKSFEHDRNVAPYKNLENNQEKSGQTGSPTKCIFVSDNEVEVIQRWRNWIEAYIDFKCSEVLELLRSRNGYHLPERYPKEGPEHIARYNAFFEQAIRKAS</sequence>
<dbReference type="InterPro" id="IPR036388">
    <property type="entry name" value="WH-like_DNA-bd_sf"/>
</dbReference>
<organism evidence="1 2">
    <name type="scientific">Poseidonocella pacifica</name>
    <dbReference type="NCBI Taxonomy" id="871651"/>
    <lineage>
        <taxon>Bacteria</taxon>
        <taxon>Pseudomonadati</taxon>
        <taxon>Pseudomonadota</taxon>
        <taxon>Alphaproteobacteria</taxon>
        <taxon>Rhodobacterales</taxon>
        <taxon>Roseobacteraceae</taxon>
        <taxon>Poseidonocella</taxon>
    </lineage>
</organism>
<proteinExistence type="predicted"/>
<protein>
    <submittedName>
        <fullName evidence="1">Helix-turn-helix domain-containing protein</fullName>
    </submittedName>
</protein>
<dbReference type="Pfam" id="PF13730">
    <property type="entry name" value="HTH_36"/>
    <property type="match status" value="1"/>
</dbReference>
<reference evidence="1 2" key="1">
    <citation type="submission" date="2016-10" db="EMBL/GenBank/DDBJ databases">
        <authorList>
            <person name="de Groot N.N."/>
        </authorList>
    </citation>
    <scope>NUCLEOTIDE SEQUENCE [LARGE SCALE GENOMIC DNA]</scope>
    <source>
        <strain evidence="1 2">DSM 29316</strain>
    </source>
</reference>
<dbReference type="Gene3D" id="1.10.10.10">
    <property type="entry name" value="Winged helix-like DNA-binding domain superfamily/Winged helix DNA-binding domain"/>
    <property type="match status" value="1"/>
</dbReference>
<dbReference type="RefSeq" id="WP_092066509.1">
    <property type="nucleotide sequence ID" value="NZ_FOJU01000005.1"/>
</dbReference>
<dbReference type="InterPro" id="IPR036390">
    <property type="entry name" value="WH_DNA-bd_sf"/>
</dbReference>
<evidence type="ECO:0000313" key="1">
    <source>
        <dbReference type="EMBL" id="SFB12834.1"/>
    </source>
</evidence>
<keyword evidence="2" id="KW-1185">Reference proteome</keyword>
<name>A0A1I0YHM9_9RHOB</name>